<dbReference type="InterPro" id="IPR050416">
    <property type="entry name" value="FAD-linked_Oxidoreductase"/>
</dbReference>
<keyword evidence="7" id="KW-1185">Reference proteome</keyword>
<evidence type="ECO:0000256" key="3">
    <source>
        <dbReference type="ARBA" id="ARBA00022827"/>
    </source>
</evidence>
<gene>
    <name evidence="6" type="ORF">EDB81DRAFT_887696</name>
</gene>
<comment type="caution">
    <text evidence="6">The sequence shown here is derived from an EMBL/GenBank/DDBJ whole genome shotgun (WGS) entry which is preliminary data.</text>
</comment>
<reference evidence="6" key="1">
    <citation type="journal article" date="2021" name="Nat. Commun.">
        <title>Genetic determinants of endophytism in the Arabidopsis root mycobiome.</title>
        <authorList>
            <person name="Mesny F."/>
            <person name="Miyauchi S."/>
            <person name="Thiergart T."/>
            <person name="Pickel B."/>
            <person name="Atanasova L."/>
            <person name="Karlsson M."/>
            <person name="Huettel B."/>
            <person name="Barry K.W."/>
            <person name="Haridas S."/>
            <person name="Chen C."/>
            <person name="Bauer D."/>
            <person name="Andreopoulos W."/>
            <person name="Pangilinan J."/>
            <person name="LaButti K."/>
            <person name="Riley R."/>
            <person name="Lipzen A."/>
            <person name="Clum A."/>
            <person name="Drula E."/>
            <person name="Henrissat B."/>
            <person name="Kohler A."/>
            <person name="Grigoriev I.V."/>
            <person name="Martin F.M."/>
            <person name="Hacquard S."/>
        </authorList>
    </citation>
    <scope>NUCLEOTIDE SEQUENCE</scope>
    <source>
        <strain evidence="6">MPI-CAGE-AT-0147</strain>
    </source>
</reference>
<keyword evidence="4" id="KW-0560">Oxidoreductase</keyword>
<organism evidence="6 7">
    <name type="scientific">Dactylonectria macrodidyma</name>
    <dbReference type="NCBI Taxonomy" id="307937"/>
    <lineage>
        <taxon>Eukaryota</taxon>
        <taxon>Fungi</taxon>
        <taxon>Dikarya</taxon>
        <taxon>Ascomycota</taxon>
        <taxon>Pezizomycotina</taxon>
        <taxon>Sordariomycetes</taxon>
        <taxon>Hypocreomycetidae</taxon>
        <taxon>Hypocreales</taxon>
        <taxon>Nectriaceae</taxon>
        <taxon>Dactylonectria</taxon>
    </lineage>
</organism>
<dbReference type="SUPFAM" id="SSF56176">
    <property type="entry name" value="FAD-binding/transporter-associated domain-like"/>
    <property type="match status" value="1"/>
</dbReference>
<sequence length="511" mass="55388">MEGLSTFLNGLGLTATATEELKNHVVQLQGSRVQDTSKVSATIASVVLKKLFPTYTTRKSDGDYAAKRDVNWSTRARLDASTIFSPNSASEVAKGLRVIEFFNTPFAIRSGGHAPYPDWASSTGGTLISLENLNQVVLEKNKKSVKIGAGCRWGQVYKELDKGNLAVAGGRYADVGCGGLLTGCGTSPLLGLSGFSSDGVLNFEVVTSGGEILNANENENPDLFWALKGGSNNFGIVTHFDLATVQLPEQILSGALIYTPDKIGDVVQALADYQEHDYENNLGSEIGPTIIKIPAQNLHMIAVGVSDYQSVDTKPGFLNRFLDIGPLQNSIRPQKFFESFPDTSEGLIFTKGQRYNFGTLTVRLSKALYLDIVQVFDKVYNDILHITGLALTLAFQAVPVSSVKAGIARGGNPTGLDQIPQLILCLDSGWSSAADDEVVLNADKRFLSEVEEMASARGLLEPYIWMNNAAEHQNVLAHYGNANHQKLVGIAERYDKRRVFQVLCKGGFKLQ</sequence>
<dbReference type="InterPro" id="IPR036318">
    <property type="entry name" value="FAD-bd_PCMH-like_sf"/>
</dbReference>
<dbReference type="PANTHER" id="PTHR42973:SF54">
    <property type="entry name" value="FAD-BINDING PCMH-TYPE DOMAIN-CONTAINING PROTEIN"/>
    <property type="match status" value="1"/>
</dbReference>
<evidence type="ECO:0000313" key="7">
    <source>
        <dbReference type="Proteomes" id="UP000738349"/>
    </source>
</evidence>
<keyword evidence="2" id="KW-0285">Flavoprotein</keyword>
<dbReference type="Proteomes" id="UP000738349">
    <property type="component" value="Unassembled WGS sequence"/>
</dbReference>
<dbReference type="EMBL" id="JAGMUV010000015">
    <property type="protein sequence ID" value="KAH7133886.1"/>
    <property type="molecule type" value="Genomic_DNA"/>
</dbReference>
<evidence type="ECO:0000256" key="2">
    <source>
        <dbReference type="ARBA" id="ARBA00022630"/>
    </source>
</evidence>
<accession>A0A9P9EC82</accession>
<evidence type="ECO:0000256" key="1">
    <source>
        <dbReference type="ARBA" id="ARBA00005466"/>
    </source>
</evidence>
<dbReference type="InterPro" id="IPR016166">
    <property type="entry name" value="FAD-bd_PCMH"/>
</dbReference>
<protein>
    <recommendedName>
        <fullName evidence="5">FAD-binding PCMH-type domain-containing protein</fullName>
    </recommendedName>
</protein>
<dbReference type="InterPro" id="IPR016169">
    <property type="entry name" value="FAD-bd_PCMH_sub2"/>
</dbReference>
<feature type="domain" description="FAD-binding PCMH-type" evidence="5">
    <location>
        <begin position="76"/>
        <end position="247"/>
    </location>
</feature>
<keyword evidence="3" id="KW-0274">FAD</keyword>
<dbReference type="Pfam" id="PF01565">
    <property type="entry name" value="FAD_binding_4"/>
    <property type="match status" value="1"/>
</dbReference>
<name>A0A9P9EC82_9HYPO</name>
<evidence type="ECO:0000259" key="5">
    <source>
        <dbReference type="PROSITE" id="PS51387"/>
    </source>
</evidence>
<dbReference type="Gene3D" id="3.30.465.10">
    <property type="match status" value="1"/>
</dbReference>
<dbReference type="OrthoDB" id="2151789at2759"/>
<dbReference type="InterPro" id="IPR006094">
    <property type="entry name" value="Oxid_FAD_bind_N"/>
</dbReference>
<dbReference type="PROSITE" id="PS51387">
    <property type="entry name" value="FAD_PCMH"/>
    <property type="match status" value="1"/>
</dbReference>
<comment type="similarity">
    <text evidence="1">Belongs to the oxygen-dependent FAD-linked oxidoreductase family.</text>
</comment>
<dbReference type="GO" id="GO:0016491">
    <property type="term" value="F:oxidoreductase activity"/>
    <property type="evidence" value="ECO:0007669"/>
    <property type="project" value="UniProtKB-KW"/>
</dbReference>
<dbReference type="AlphaFoldDB" id="A0A9P9EC82"/>
<dbReference type="PANTHER" id="PTHR42973">
    <property type="entry name" value="BINDING OXIDOREDUCTASE, PUTATIVE (AFU_ORTHOLOGUE AFUA_1G17690)-RELATED"/>
    <property type="match status" value="1"/>
</dbReference>
<proteinExistence type="inferred from homology"/>
<dbReference type="GO" id="GO:0071949">
    <property type="term" value="F:FAD binding"/>
    <property type="evidence" value="ECO:0007669"/>
    <property type="project" value="InterPro"/>
</dbReference>
<evidence type="ECO:0000313" key="6">
    <source>
        <dbReference type="EMBL" id="KAH7133886.1"/>
    </source>
</evidence>
<evidence type="ECO:0000256" key="4">
    <source>
        <dbReference type="ARBA" id="ARBA00023002"/>
    </source>
</evidence>